<dbReference type="Pfam" id="PF14639">
    <property type="entry name" value="YqgF"/>
    <property type="match status" value="1"/>
</dbReference>
<dbReference type="EMBL" id="ADFV01099406">
    <property type="status" value="NOT_ANNOTATED_CDS"/>
    <property type="molecule type" value="Genomic_DNA"/>
</dbReference>
<dbReference type="SUPFAM" id="SSF50249">
    <property type="entry name" value="Nucleic acid-binding proteins"/>
    <property type="match status" value="1"/>
</dbReference>
<dbReference type="CDD" id="cd00164">
    <property type="entry name" value="S1_like"/>
    <property type="match status" value="1"/>
</dbReference>
<evidence type="ECO:0000313" key="20">
    <source>
        <dbReference type="Proteomes" id="UP000001073"/>
    </source>
</evidence>
<reference evidence="19" key="2">
    <citation type="submission" date="2025-08" db="UniProtKB">
        <authorList>
            <consortium name="Ensembl"/>
        </authorList>
    </citation>
    <scope>IDENTIFICATION</scope>
</reference>
<dbReference type="Pfam" id="PF14635">
    <property type="entry name" value="HHH_7"/>
    <property type="match status" value="1"/>
</dbReference>
<feature type="domain" description="S1 motif" evidence="18">
    <location>
        <begin position="1161"/>
        <end position="1216"/>
    </location>
</feature>
<dbReference type="InterPro" id="IPR017072">
    <property type="entry name" value="TF_Spt6"/>
</dbReference>
<dbReference type="FunFam" id="1.10.150.850:FF:000002">
    <property type="entry name" value="Transcription elongation factor spt6"/>
    <property type="match status" value="1"/>
</dbReference>
<dbReference type="InterPro" id="IPR035420">
    <property type="entry name" value="Spt6_SH2"/>
</dbReference>
<dbReference type="GO" id="GO:0031491">
    <property type="term" value="F:nucleosome binding"/>
    <property type="evidence" value="ECO:0007669"/>
    <property type="project" value="TreeGrafter"/>
</dbReference>
<keyword evidence="6" id="KW-0507">mRNA processing</keyword>
<dbReference type="Ensembl" id="ENSNLET00000057780.1">
    <property type="protein sequence ID" value="ENSNLEP00000038586.1"/>
    <property type="gene ID" value="ENSNLEG00000002730.3"/>
</dbReference>
<feature type="compositionally biased region" description="Acidic residues" evidence="16">
    <location>
        <begin position="1"/>
        <end position="21"/>
    </location>
</feature>
<dbReference type="GO" id="GO:0003677">
    <property type="term" value="F:DNA binding"/>
    <property type="evidence" value="ECO:0007669"/>
    <property type="project" value="InterPro"/>
</dbReference>
<evidence type="ECO:0000256" key="8">
    <source>
        <dbReference type="ARBA" id="ARBA00022990"/>
    </source>
</evidence>
<evidence type="ECO:0000256" key="10">
    <source>
        <dbReference type="ARBA" id="ARBA00023186"/>
    </source>
</evidence>
<dbReference type="InterPro" id="IPR036860">
    <property type="entry name" value="SH2_dom_sf"/>
</dbReference>
<dbReference type="Gene3D" id="3.30.420.140">
    <property type="entry name" value="YqgF/RNase H-like domain"/>
    <property type="match status" value="1"/>
</dbReference>
<dbReference type="FunFam" id="1.10.10.2740:FF:000001">
    <property type="entry name" value="Transcription elongation factor spt6"/>
    <property type="match status" value="1"/>
</dbReference>
<dbReference type="FunFam" id="3.30.505.10:FF:000032">
    <property type="entry name" value="Transcription elongation factor spt6"/>
    <property type="match status" value="1"/>
</dbReference>
<comment type="similarity">
    <text evidence="2 14">Belongs to the SPT6 family.</text>
</comment>
<keyword evidence="20" id="KW-1185">Reference proteome</keyword>
<dbReference type="InterPro" id="IPR003029">
    <property type="entry name" value="S1_domain"/>
</dbReference>
<feature type="compositionally biased region" description="Acidic residues" evidence="16">
    <location>
        <begin position="32"/>
        <end position="50"/>
    </location>
</feature>
<proteinExistence type="inferred from homology"/>
<evidence type="ECO:0000256" key="9">
    <source>
        <dbReference type="ARBA" id="ARBA00023163"/>
    </source>
</evidence>
<dbReference type="CDD" id="cd09918">
    <property type="entry name" value="SH2_Nterm_SPT6_like"/>
    <property type="match status" value="1"/>
</dbReference>
<feature type="compositionally biased region" description="Low complexity" evidence="16">
    <location>
        <begin position="1578"/>
        <end position="1598"/>
    </location>
</feature>
<dbReference type="SMART" id="SM00252">
    <property type="entry name" value="SH2"/>
    <property type="match status" value="1"/>
</dbReference>
<keyword evidence="5" id="KW-0597">Phosphoprotein</keyword>
<dbReference type="PANTHER" id="PTHR10145:SF6">
    <property type="entry name" value="TRANSCRIPTION ELONGATION FACTOR SPT6"/>
    <property type="match status" value="1"/>
</dbReference>
<dbReference type="Gene3D" id="1.10.10.2740">
    <property type="entry name" value="Spt6, Death-like domain"/>
    <property type="match status" value="1"/>
</dbReference>
<gene>
    <name evidence="19" type="primary">SUPT6H</name>
</gene>
<organism evidence="19 20">
    <name type="scientific">Nomascus leucogenys</name>
    <name type="common">Northern white-cheeked gibbon</name>
    <name type="synonym">Hylobates leucogenys</name>
    <dbReference type="NCBI Taxonomy" id="61853"/>
    <lineage>
        <taxon>Eukaryota</taxon>
        <taxon>Metazoa</taxon>
        <taxon>Chordata</taxon>
        <taxon>Craniata</taxon>
        <taxon>Vertebrata</taxon>
        <taxon>Euteleostomi</taxon>
        <taxon>Mammalia</taxon>
        <taxon>Eutheria</taxon>
        <taxon>Euarchontoglires</taxon>
        <taxon>Primates</taxon>
        <taxon>Haplorrhini</taxon>
        <taxon>Catarrhini</taxon>
        <taxon>Hylobatidae</taxon>
        <taxon>Nomascus</taxon>
    </lineage>
</organism>
<dbReference type="InterPro" id="IPR006641">
    <property type="entry name" value="YqgF/RNaseH-like_dom"/>
</dbReference>
<dbReference type="FunFam" id="2.40.50.140:FF:000494">
    <property type="entry name" value="Suppressor of Ty 6 homolog"/>
    <property type="match status" value="1"/>
</dbReference>
<evidence type="ECO:0000256" key="11">
    <source>
        <dbReference type="ARBA" id="ARBA00023187"/>
    </source>
</evidence>
<dbReference type="InterPro" id="IPR042066">
    <property type="entry name" value="Spt6_death-like"/>
</dbReference>
<feature type="compositionally biased region" description="Acidic residues" evidence="16">
    <location>
        <begin position="429"/>
        <end position="443"/>
    </location>
</feature>
<feature type="domain" description="SH2" evidence="17">
    <location>
        <begin position="1259"/>
        <end position="1365"/>
    </location>
</feature>
<dbReference type="Pfam" id="PF17674">
    <property type="entry name" value="HHH_9"/>
    <property type="match status" value="1"/>
</dbReference>
<dbReference type="PANTHER" id="PTHR10145">
    <property type="entry name" value="TRANSCRIPTION ELONGATION FACTOR SPT6"/>
    <property type="match status" value="1"/>
</dbReference>
<dbReference type="FunFam" id="3.30.420.140:FF:000004">
    <property type="entry name" value="Transcription elongation factor spt6"/>
    <property type="match status" value="1"/>
</dbReference>
<dbReference type="InterPro" id="IPR023319">
    <property type="entry name" value="Tex-like_HTH_dom_sf"/>
</dbReference>
<dbReference type="GO" id="GO:0008380">
    <property type="term" value="P:RNA splicing"/>
    <property type="evidence" value="ECO:0007669"/>
    <property type="project" value="UniProtKB-KW"/>
</dbReference>
<dbReference type="SMART" id="SM00732">
    <property type="entry name" value="YqgFc"/>
    <property type="match status" value="1"/>
</dbReference>
<feature type="compositionally biased region" description="Acidic residues" evidence="16">
    <location>
        <begin position="115"/>
        <end position="126"/>
    </location>
</feature>
<dbReference type="FunFam" id="1.10.10.650:FF:000002">
    <property type="entry name" value="Transcription elongation factor spt6"/>
    <property type="match status" value="1"/>
</dbReference>
<evidence type="ECO:0000256" key="16">
    <source>
        <dbReference type="SAM" id="MobiDB-lite"/>
    </source>
</evidence>
<dbReference type="Pfam" id="PF14633">
    <property type="entry name" value="SH2_2"/>
    <property type="match status" value="1"/>
</dbReference>
<dbReference type="FunFam" id="1.10.3500.10:FF:000001">
    <property type="entry name" value="Transcription elongation factor spt6"/>
    <property type="match status" value="1"/>
</dbReference>
<dbReference type="InterPro" id="IPR037027">
    <property type="entry name" value="YqgF/RNaseH-like_dom_sf"/>
</dbReference>
<dbReference type="GO" id="GO:0008023">
    <property type="term" value="C:transcription elongation factor complex"/>
    <property type="evidence" value="ECO:0007669"/>
    <property type="project" value="TreeGrafter"/>
</dbReference>
<dbReference type="SUPFAM" id="SSF47781">
    <property type="entry name" value="RuvA domain 2-like"/>
    <property type="match status" value="2"/>
</dbReference>
<evidence type="ECO:0000256" key="5">
    <source>
        <dbReference type="ARBA" id="ARBA00022553"/>
    </source>
</evidence>
<dbReference type="Gene3D" id="1.10.10.650">
    <property type="entry name" value="RuvA domain 2-like"/>
    <property type="match status" value="1"/>
</dbReference>
<dbReference type="InterPro" id="IPR028088">
    <property type="entry name" value="Spt6_HTH_DNA-bd_dom"/>
</dbReference>
<protein>
    <recommendedName>
        <fullName evidence="3">Transcription elongation factor SPT6</fullName>
    </recommendedName>
    <alternativeName>
        <fullName evidence="13">Transcription elongation factor spt6</fullName>
    </alternativeName>
</protein>
<feature type="compositionally biased region" description="Basic and acidic residues" evidence="16">
    <location>
        <begin position="444"/>
        <end position="454"/>
    </location>
</feature>
<keyword evidence="10" id="KW-0143">Chaperone</keyword>
<dbReference type="InterPro" id="IPR055179">
    <property type="entry name" value="Tex-like_central_region"/>
</dbReference>
<dbReference type="InterPro" id="IPR041692">
    <property type="entry name" value="HHH_9"/>
</dbReference>
<dbReference type="GO" id="GO:0051028">
    <property type="term" value="P:mRNA transport"/>
    <property type="evidence" value="ECO:0007669"/>
    <property type="project" value="UniProtKB-KW"/>
</dbReference>
<dbReference type="Proteomes" id="UP000001073">
    <property type="component" value="Chromosome 19"/>
</dbReference>
<dbReference type="GO" id="GO:0006397">
    <property type="term" value="P:mRNA processing"/>
    <property type="evidence" value="ECO:0007669"/>
    <property type="project" value="UniProtKB-KW"/>
</dbReference>
<evidence type="ECO:0000256" key="13">
    <source>
        <dbReference type="ARBA" id="ARBA00070625"/>
    </source>
</evidence>
<dbReference type="InterPro" id="IPR023323">
    <property type="entry name" value="Tex-like_dom_sf"/>
</dbReference>
<evidence type="ECO:0000256" key="12">
    <source>
        <dbReference type="ARBA" id="ARBA00023242"/>
    </source>
</evidence>
<dbReference type="Gene3D" id="3.30.505.10">
    <property type="entry name" value="SH2 domain"/>
    <property type="match status" value="2"/>
</dbReference>
<dbReference type="PROSITE" id="PS50126">
    <property type="entry name" value="S1"/>
    <property type="match status" value="1"/>
</dbReference>
<dbReference type="InterPro" id="IPR035019">
    <property type="entry name" value="Spt6_SH2_N"/>
</dbReference>
<accession>A0A2I3H4Y0</accession>
<dbReference type="Gene3D" id="1.10.150.850">
    <property type="entry name" value="Spt6, helix-hairpin-helix domain"/>
    <property type="match status" value="1"/>
</dbReference>
<dbReference type="GO" id="GO:0034728">
    <property type="term" value="P:nucleosome organization"/>
    <property type="evidence" value="ECO:0007669"/>
    <property type="project" value="TreeGrafter"/>
</dbReference>
<name>A0A2I3H4Y0_NOMLE</name>
<feature type="compositionally biased region" description="Acidic residues" evidence="16">
    <location>
        <begin position="59"/>
        <end position="80"/>
    </location>
</feature>
<evidence type="ECO:0000256" key="2">
    <source>
        <dbReference type="ARBA" id="ARBA00009253"/>
    </source>
</evidence>
<comment type="subcellular location">
    <subcellularLocation>
        <location evidence="1 14">Nucleus</location>
    </subcellularLocation>
</comment>
<reference evidence="19 20" key="1">
    <citation type="submission" date="2012-10" db="EMBL/GenBank/DDBJ databases">
        <authorList>
            <consortium name="Gibbon Genome Sequencing Consortium"/>
        </authorList>
    </citation>
    <scope>NUCLEOTIDE SEQUENCE [LARGE SCALE GENOMIC DNA]</scope>
</reference>
<comment type="function">
    <text evidence="14">Histone H3-H4 chaperone that plays a key role in the regulation of transcription elongation and mRNA processing. Enhances the transcription elongation by RNA polymerase II (RNAPII) and is also required for the efficient activation of transcriptional elongation by the HIV-1 nuclear transcriptional activator, Tat. Besides chaperoning histones in transcription, acts to transport and splice mRNA by forming a complex with IWS1 and the C-terminal domain (CTD) of the RNAPII subunit RPB1 (POLR2A). The SUPT6H:IWS1:CTD complex recruits mRNA export factors (ALYREF/THOC4, EXOSC10) as well as histone modifying enzymes (such as SETD2), to ensure proper mRNA splicing, efficient mRNA export and elongation-coupled H3K36 methylation, a signature chromatin mark of active transcription. SUPT6H via its association with SETD1A, regulates both class-switch recombination and somatic hypermutation through formation of H3K4me3 epigenetic marks on activation-induced cytidine deaminase (AICDA) target loci. Promotes the activation of the myogenic gene program by entailing erasure of the repressive H3K27me3 epigenetic mark through stabilization of the chromatin interaction of the H3K27 demethylase KDM6A.</text>
</comment>
<feature type="region of interest" description="Disordered" evidence="16">
    <location>
        <begin position="418"/>
        <end position="454"/>
    </location>
</feature>
<dbReference type="SUPFAM" id="SSF55550">
    <property type="entry name" value="SH2 domain"/>
    <property type="match status" value="1"/>
</dbReference>
<evidence type="ECO:0000256" key="14">
    <source>
        <dbReference type="PIRNR" id="PIRNR036947"/>
    </source>
</evidence>
<dbReference type="EMBL" id="ADFV01099409">
    <property type="status" value="NOT_ANNOTATED_CDS"/>
    <property type="molecule type" value="Genomic_DNA"/>
</dbReference>
<feature type="region of interest" description="Disordered" evidence="16">
    <location>
        <begin position="1"/>
        <end position="165"/>
    </location>
</feature>
<feature type="compositionally biased region" description="Acidic residues" evidence="16">
    <location>
        <begin position="135"/>
        <end position="156"/>
    </location>
</feature>
<dbReference type="PROSITE" id="PS50001">
    <property type="entry name" value="SH2"/>
    <property type="match status" value="1"/>
</dbReference>
<dbReference type="EMBL" id="ADFV01099407">
    <property type="status" value="NOT_ANNOTATED_CDS"/>
    <property type="molecule type" value="Genomic_DNA"/>
</dbReference>
<evidence type="ECO:0000256" key="4">
    <source>
        <dbReference type="ARBA" id="ARBA00022448"/>
    </source>
</evidence>
<sequence>MSDFVESEAEESEEEYNDDGEVVPRVTKKFVEEEDDDEEEEEENLDDQDEQGNLKGFINDDDDEDEGEEDEGSDSGDSEDDQKYRRVKKMSDDEDDDEEEYGKEEHEKEAIAEEIFQDGEGEEGQEAMEAPMAPPEEEEEDDEESDIDDFIVDDDGQPLKKPKWRKKLPGYTDAALQEAQEIFGVDFDYDEFEKYNEYDEELEEEYEYEDDEAEGEIRVRPKKTTKKRVSRRSIFEMYEPSELESSHLTDQDNEIRATDLPERFQTNQVNIVLLFLYFPLSFSRKGPSTIQKIKEALGFMRNQHFEVPFIAFYRKEYVEPELHINDLWRVWQWDEKWTQLRIRKENLTRLFEKMQAYQYEQISADPDKPLADGIRALDTTDMERLKDVQSMDELKDVYNHFLLYYGRDIPKMQNAAKASRKKLKRVREEGDEEGEGEEAEDEEQRGPELKQASRRDMYTICQSAGLDGLAKKFGLTPEQFGENLRDSYQRHETEQFPAEPLELAKDYVCSQFPTPEAVLEGARYMVALQIAREPLVRQVLRQTFQERAKLNITPTKKGRKDVDEAHYAYSFKYLKNKPVKELRDDQFLKICLAEDEGLLTIDISIDMKGVEGYGNDQTYFEEIKQFYYRDEFSHQVQEWNRQRTMAIERALQQFLYVQMAKELKNKLLAEAKEYVIKACSRKLYNWLRVAPYRPDQQVEEDDDFMDENQGKGIRVLGIAFSSARDHPVFCALVNGEGEVTDFLRLPHFTKRRTAWREEEREKKAQDIETLKKFLLNKKPHVVTVAGENRDAQMLIEDVKRIVHELDQGQQLSSIGVELVDNELAILYMNSKKSEAEFRDYPPVLRQAVSLARRIQDPLIEFAQVCSSDEDILCLKFHPLQEHVVKEELLNALYCEFINRVNEVGVDVNRAIAHPYSQALIQYVCGLGPRKGTHLLKILKQNNTRLESRTQLVTMCHMGPKVFMNCAGFLKIDTASLGDSTDSYIEVLDGSRVHPETYEWARKMAVDALEYDESAEDANPAGALEEILENPERLKDLDLDAFAEELERQGYGDKHITLYDIRAELSCRYKDLRTAYRSPNTEEIFNMLTKETPETFYIGKLIICNVTGIAHRRPQGESYDQAIRNDDTGLWQCPFCQQDNFPELSEVWNHFDSGSCPGQAIGVKTRLDNGVTGFIPTKFLSDKVVKRPEERVKVGMTVHCRIMKIDIEKFSADLTCRTSDLMDRNNEWKLPKDTYYDFDAEAADHKQEEDMKRKQQRTTYIKRVIAHPSFHNINFKQAEKMMETMDQGDVIIRPSSKGENHLTVTWKVSDGIYQHVDVREEGKENAFSLGATLWINSEEFEDLDEIVARYVQPMASFARDLLNHKYYQDCSGGDRKKLEELLIKTKKEKPTFIPYFICACKELPGKFLLGYQPRGKPRIEYVTVTPEGFRYRGQIFPTVNGLFRWFKDHYQDPVPGITPSSSSRTRTPASINATPANINLADLTRAVNALPQNMTSQMFSAIAAVTGQGQNPNATPAQWASSQYGYGGSGGGSSAYHVFPTPAQQPVATPLMTPSYSYTTPSQPITTPQYHQLQANTTPQSAQAQPQPSSSSRQRQQQPKSNSHAAIDWGKMAEQWLQEKEAERRKQKQRLTPRPSPSPMIESTPMSIAGDATPLLDEMDR</sequence>
<dbReference type="InterPro" id="IPR000980">
    <property type="entry name" value="SH2"/>
</dbReference>
<dbReference type="Pfam" id="PF14641">
    <property type="entry name" value="HTH_44"/>
    <property type="match status" value="1"/>
</dbReference>
<evidence type="ECO:0000256" key="1">
    <source>
        <dbReference type="ARBA" id="ARBA00004123"/>
    </source>
</evidence>
<dbReference type="Gene3D" id="1.10.3500.10">
    <property type="entry name" value="Tex N-terminal region-like"/>
    <property type="match status" value="1"/>
</dbReference>
<dbReference type="GO" id="GO:0140673">
    <property type="term" value="P:transcription elongation-coupled chromatin remodeling"/>
    <property type="evidence" value="ECO:0007669"/>
    <property type="project" value="InterPro"/>
</dbReference>
<dbReference type="EMBL" id="ADFV01099410">
    <property type="status" value="NOT_ANNOTATED_CDS"/>
    <property type="molecule type" value="Genomic_DNA"/>
</dbReference>
<dbReference type="InterPro" id="IPR012340">
    <property type="entry name" value="NA-bd_OB-fold"/>
</dbReference>
<dbReference type="InterPro" id="IPR028231">
    <property type="entry name" value="Spt6_YqgF"/>
</dbReference>
<evidence type="ECO:0000256" key="6">
    <source>
        <dbReference type="ARBA" id="ARBA00022664"/>
    </source>
</evidence>
<dbReference type="GeneTree" id="ENSGT00510000047446"/>
<dbReference type="GO" id="GO:0042393">
    <property type="term" value="F:histone binding"/>
    <property type="evidence" value="ECO:0007669"/>
    <property type="project" value="TreeGrafter"/>
</dbReference>
<keyword evidence="11" id="KW-0508">mRNA splicing</keyword>
<dbReference type="SUPFAM" id="SSF158832">
    <property type="entry name" value="Tex N-terminal region-like"/>
    <property type="match status" value="1"/>
</dbReference>
<evidence type="ECO:0000256" key="3">
    <source>
        <dbReference type="ARBA" id="ARBA00020248"/>
    </source>
</evidence>
<dbReference type="Pfam" id="PF00575">
    <property type="entry name" value="S1"/>
    <property type="match status" value="1"/>
</dbReference>
<keyword evidence="4" id="KW-0813">Transport</keyword>
<evidence type="ECO:0000256" key="7">
    <source>
        <dbReference type="ARBA" id="ARBA00022816"/>
    </source>
</evidence>
<dbReference type="InterPro" id="IPR012337">
    <property type="entry name" value="RNaseH-like_sf"/>
</dbReference>
<keyword evidence="9 14" id="KW-0804">Transcription</keyword>
<dbReference type="InterPro" id="IPR035018">
    <property type="entry name" value="Spt6_SH2_C"/>
</dbReference>
<dbReference type="SUPFAM" id="SSF53098">
    <property type="entry name" value="Ribonuclease H-like"/>
    <property type="match status" value="1"/>
</dbReference>
<keyword evidence="15" id="KW-0727">SH2 domain</keyword>
<keyword evidence="8" id="KW-0007">Acetylation</keyword>
<keyword evidence="7" id="KW-0509">mRNA transport</keyword>
<feature type="compositionally biased region" description="Acidic residues" evidence="16">
    <location>
        <begin position="92"/>
        <end position="102"/>
    </location>
</feature>
<evidence type="ECO:0000259" key="17">
    <source>
        <dbReference type="PROSITE" id="PS50001"/>
    </source>
</evidence>
<feature type="region of interest" description="Disordered" evidence="16">
    <location>
        <begin position="1573"/>
        <end position="1660"/>
    </location>
</feature>
<dbReference type="InterPro" id="IPR032706">
    <property type="entry name" value="Spt6_HHH"/>
</dbReference>
<dbReference type="EMBL" id="ADFV01099408">
    <property type="status" value="NOT_ANNOTATED_CDS"/>
    <property type="molecule type" value="Genomic_DNA"/>
</dbReference>
<dbReference type="Gene3D" id="2.40.50.140">
    <property type="entry name" value="Nucleic acid-binding proteins"/>
    <property type="match status" value="1"/>
</dbReference>
<evidence type="ECO:0000256" key="15">
    <source>
        <dbReference type="PROSITE-ProRule" id="PRU00191"/>
    </source>
</evidence>
<dbReference type="PIRSF" id="PIRSF036947">
    <property type="entry name" value="Spt6"/>
    <property type="match status" value="1"/>
</dbReference>
<dbReference type="EMBL" id="ADFV01099405">
    <property type="status" value="NOT_ANNOTATED_CDS"/>
    <property type="molecule type" value="Genomic_DNA"/>
</dbReference>
<reference evidence="19" key="3">
    <citation type="submission" date="2025-09" db="UniProtKB">
        <authorList>
            <consortium name="Ensembl"/>
        </authorList>
    </citation>
    <scope>IDENTIFICATION</scope>
</reference>
<dbReference type="CDD" id="cd09928">
    <property type="entry name" value="SH2_Cterm_SPT6_like"/>
    <property type="match status" value="1"/>
</dbReference>
<dbReference type="InterPro" id="IPR010994">
    <property type="entry name" value="RuvA_2-like"/>
</dbReference>
<dbReference type="Pfam" id="PF22706">
    <property type="entry name" value="Tex_central_region"/>
    <property type="match status" value="1"/>
</dbReference>
<dbReference type="SMART" id="SM00316">
    <property type="entry name" value="S1"/>
    <property type="match status" value="1"/>
</dbReference>
<evidence type="ECO:0000259" key="18">
    <source>
        <dbReference type="PROSITE" id="PS50126"/>
    </source>
</evidence>
<evidence type="ECO:0000313" key="19">
    <source>
        <dbReference type="Ensembl" id="ENSNLEP00000038586.1"/>
    </source>
</evidence>
<keyword evidence="12 14" id="KW-0539">Nucleus</keyword>
<dbReference type="FunFam" id="3.30.505.10:FF:000030">
    <property type="entry name" value="Transcription elongation factor spt6"/>
    <property type="match status" value="1"/>
</dbReference>